<evidence type="ECO:0000313" key="2">
    <source>
        <dbReference type="Proteomes" id="UP000886998"/>
    </source>
</evidence>
<name>A0A8X6WW77_9ARAC</name>
<protein>
    <submittedName>
        <fullName evidence="1">Uncharacterized protein</fullName>
    </submittedName>
</protein>
<dbReference type="EMBL" id="BMAV01002213">
    <property type="protein sequence ID" value="GFY40976.1"/>
    <property type="molecule type" value="Genomic_DNA"/>
</dbReference>
<keyword evidence="2" id="KW-1185">Reference proteome</keyword>
<evidence type="ECO:0000313" key="1">
    <source>
        <dbReference type="EMBL" id="GFY40976.1"/>
    </source>
</evidence>
<sequence length="9" mass="1097">KAPWRKVGR</sequence>
<reference evidence="1" key="1">
    <citation type="submission" date="2020-08" db="EMBL/GenBank/DDBJ databases">
        <title>Multicomponent nature underlies the extraordinary mechanical properties of spider dragline silk.</title>
        <authorList>
            <person name="Kono N."/>
            <person name="Nakamura H."/>
            <person name="Mori M."/>
            <person name="Yoshida Y."/>
            <person name="Ohtoshi R."/>
            <person name="Malay A.D."/>
            <person name="Moran D.A.P."/>
            <person name="Tomita M."/>
            <person name="Numata K."/>
            <person name="Arakawa K."/>
        </authorList>
    </citation>
    <scope>NUCLEOTIDE SEQUENCE</scope>
</reference>
<gene>
    <name evidence="1" type="ORF">TNIN_365441</name>
</gene>
<proteinExistence type="predicted"/>
<comment type="caution">
    <text evidence="1">The sequence shown here is derived from an EMBL/GenBank/DDBJ whole genome shotgun (WGS) entry which is preliminary data.</text>
</comment>
<accession>A0A8X6WW77</accession>
<feature type="non-terminal residue" evidence="1">
    <location>
        <position position="1"/>
    </location>
</feature>
<dbReference type="OrthoDB" id="196858at2759"/>
<dbReference type="Proteomes" id="UP000886998">
    <property type="component" value="Unassembled WGS sequence"/>
</dbReference>
<organism evidence="1 2">
    <name type="scientific">Trichonephila inaurata madagascariensis</name>
    <dbReference type="NCBI Taxonomy" id="2747483"/>
    <lineage>
        <taxon>Eukaryota</taxon>
        <taxon>Metazoa</taxon>
        <taxon>Ecdysozoa</taxon>
        <taxon>Arthropoda</taxon>
        <taxon>Chelicerata</taxon>
        <taxon>Arachnida</taxon>
        <taxon>Araneae</taxon>
        <taxon>Araneomorphae</taxon>
        <taxon>Entelegynae</taxon>
        <taxon>Araneoidea</taxon>
        <taxon>Nephilidae</taxon>
        <taxon>Trichonephila</taxon>
        <taxon>Trichonephila inaurata</taxon>
    </lineage>
</organism>